<comment type="caution">
    <text evidence="1">The sequence shown here is derived from an EMBL/GenBank/DDBJ whole genome shotgun (WGS) entry which is preliminary data.</text>
</comment>
<evidence type="ECO:0000313" key="1">
    <source>
        <dbReference type="EMBL" id="OPG87239.1"/>
    </source>
</evidence>
<organism evidence="1 2">
    <name type="scientific">Limosilactobacillus reuteri</name>
    <name type="common">Lactobacillus reuteri</name>
    <dbReference type="NCBI Taxonomy" id="1598"/>
    <lineage>
        <taxon>Bacteria</taxon>
        <taxon>Bacillati</taxon>
        <taxon>Bacillota</taxon>
        <taxon>Bacilli</taxon>
        <taxon>Lactobacillales</taxon>
        <taxon>Lactobacillaceae</taxon>
        <taxon>Limosilactobacillus</taxon>
    </lineage>
</organism>
<name>A0A1V4FIP8_LIMRT</name>
<dbReference type="Proteomes" id="UP000189795">
    <property type="component" value="Unassembled WGS sequence"/>
</dbReference>
<dbReference type="AlphaFoldDB" id="A0A1V4FIP8"/>
<accession>A0A1V4FIP8</accession>
<protein>
    <submittedName>
        <fullName evidence="1">Uncharacterized protein</fullName>
    </submittedName>
</protein>
<proteinExistence type="predicted"/>
<sequence length="97" mass="11435">MSIYTMKDWNKDGELTPQLFQEVEHEIYSDMYCVLPPYPLEEVTKEILESQLGIKFIQTFCVGEEYDQDDDGNYLYNSFGKTADGKCFYLGLRRSEY</sequence>
<gene>
    <name evidence="1" type="ORF">B5D07_10610</name>
</gene>
<dbReference type="EMBL" id="MWVS01000126">
    <property type="protein sequence ID" value="OPG87239.1"/>
    <property type="molecule type" value="Genomic_DNA"/>
</dbReference>
<reference evidence="1 2" key="1">
    <citation type="submission" date="2017-03" db="EMBL/GenBank/DDBJ databases">
        <title>Antibiotic resistance of probiotic microorganisms.</title>
        <authorList>
            <person name="Sanudo A.I."/>
            <person name="Olivares M."/>
            <person name="Banuelos O."/>
        </authorList>
    </citation>
    <scope>NUCLEOTIDE SEQUENCE [LARGE SCALE GENOMIC DNA]</scope>
    <source>
        <strain evidence="1 2">CECT8605</strain>
    </source>
</reference>
<evidence type="ECO:0000313" key="2">
    <source>
        <dbReference type="Proteomes" id="UP000189795"/>
    </source>
</evidence>
<dbReference type="RefSeq" id="WP_079376328.1">
    <property type="nucleotide sequence ID" value="NZ_JAJGUF010000220.1"/>
</dbReference>